<dbReference type="AlphaFoldDB" id="A0A1I6XHK3"/>
<protein>
    <submittedName>
        <fullName evidence="1">Uncharacterized protein</fullName>
    </submittedName>
</protein>
<organism evidence="1 2">
    <name type="scientific">Pseudovibrio denitrificans</name>
    <dbReference type="NCBI Taxonomy" id="258256"/>
    <lineage>
        <taxon>Bacteria</taxon>
        <taxon>Pseudomonadati</taxon>
        <taxon>Pseudomonadota</taxon>
        <taxon>Alphaproteobacteria</taxon>
        <taxon>Hyphomicrobiales</taxon>
        <taxon>Stappiaceae</taxon>
        <taxon>Pseudovibrio</taxon>
    </lineage>
</organism>
<dbReference type="EMBL" id="FPBD01000001">
    <property type="protein sequence ID" value="SFT37502.1"/>
    <property type="molecule type" value="Genomic_DNA"/>
</dbReference>
<name>A0A1I6XHK3_9HYPH</name>
<accession>A0A1I6XHK3</accession>
<evidence type="ECO:0000313" key="2">
    <source>
        <dbReference type="Proteomes" id="UP000183371"/>
    </source>
</evidence>
<gene>
    <name evidence="1" type="ORF">SAMN05444141_101183</name>
</gene>
<keyword evidence="2" id="KW-1185">Reference proteome</keyword>
<sequence length="249" mass="28126">MNETRKVPPDAVHVWRGFRSEDKTQQQFEEFLGSVFVPGCSLLQPNAGLHAYIPSLPKHEGKPPTVPDQSALMFWTSQQTYHDAFKCVAVRCYTNLHDDLYDTSRSAAEFPIQLPEKDLQPETPYFLIDAPADWMSGDVVHYIGARNHNISPELFRTQTLQWARSLQSASGLEGGLLCVGESYIVAWALWGKGEGNPNCFAPLKSITATWLDRTSEHYELEHGLWEDWTGIPMTAPNSLNIQLHRTLDI</sequence>
<dbReference type="RefSeq" id="WP_054785072.1">
    <property type="nucleotide sequence ID" value="NZ_FPBD01000001.1"/>
</dbReference>
<dbReference type="Proteomes" id="UP000183371">
    <property type="component" value="Unassembled WGS sequence"/>
</dbReference>
<proteinExistence type="predicted"/>
<reference evidence="2" key="1">
    <citation type="submission" date="2016-10" db="EMBL/GenBank/DDBJ databases">
        <authorList>
            <person name="Varghese N."/>
            <person name="Submissions S."/>
        </authorList>
    </citation>
    <scope>NUCLEOTIDE SEQUENCE [LARGE SCALE GENOMIC DNA]</scope>
    <source>
        <strain evidence="2">DSM 17465</strain>
    </source>
</reference>
<evidence type="ECO:0000313" key="1">
    <source>
        <dbReference type="EMBL" id="SFT37502.1"/>
    </source>
</evidence>